<evidence type="ECO:0000256" key="1">
    <source>
        <dbReference type="SAM" id="Phobius"/>
    </source>
</evidence>
<dbReference type="AlphaFoldDB" id="A0A067SWP5"/>
<feature type="transmembrane region" description="Helical" evidence="1">
    <location>
        <begin position="48"/>
        <end position="72"/>
    </location>
</feature>
<organism evidence="2 3">
    <name type="scientific">Galerina marginata (strain CBS 339.88)</name>
    <dbReference type="NCBI Taxonomy" id="685588"/>
    <lineage>
        <taxon>Eukaryota</taxon>
        <taxon>Fungi</taxon>
        <taxon>Dikarya</taxon>
        <taxon>Basidiomycota</taxon>
        <taxon>Agaricomycotina</taxon>
        <taxon>Agaricomycetes</taxon>
        <taxon>Agaricomycetidae</taxon>
        <taxon>Agaricales</taxon>
        <taxon>Agaricineae</taxon>
        <taxon>Strophariaceae</taxon>
        <taxon>Galerina</taxon>
    </lineage>
</organism>
<reference evidence="3" key="1">
    <citation type="journal article" date="2014" name="Proc. Natl. Acad. Sci. U.S.A.">
        <title>Extensive sampling of basidiomycete genomes demonstrates inadequacy of the white-rot/brown-rot paradigm for wood decay fungi.</title>
        <authorList>
            <person name="Riley R."/>
            <person name="Salamov A.A."/>
            <person name="Brown D.W."/>
            <person name="Nagy L.G."/>
            <person name="Floudas D."/>
            <person name="Held B.W."/>
            <person name="Levasseur A."/>
            <person name="Lombard V."/>
            <person name="Morin E."/>
            <person name="Otillar R."/>
            <person name="Lindquist E.A."/>
            <person name="Sun H."/>
            <person name="LaButti K.M."/>
            <person name="Schmutz J."/>
            <person name="Jabbour D."/>
            <person name="Luo H."/>
            <person name="Baker S.E."/>
            <person name="Pisabarro A.G."/>
            <person name="Walton J.D."/>
            <person name="Blanchette R.A."/>
            <person name="Henrissat B."/>
            <person name="Martin F."/>
            <person name="Cullen D."/>
            <person name="Hibbett D.S."/>
            <person name="Grigoriev I.V."/>
        </authorList>
    </citation>
    <scope>NUCLEOTIDE SEQUENCE [LARGE SCALE GENOMIC DNA]</scope>
    <source>
        <strain evidence="3">CBS 339.88</strain>
    </source>
</reference>
<feature type="transmembrane region" description="Helical" evidence="1">
    <location>
        <begin position="117"/>
        <end position="139"/>
    </location>
</feature>
<evidence type="ECO:0000313" key="2">
    <source>
        <dbReference type="EMBL" id="KDR72114.1"/>
    </source>
</evidence>
<dbReference type="EMBL" id="KL142390">
    <property type="protein sequence ID" value="KDR72114.1"/>
    <property type="molecule type" value="Genomic_DNA"/>
</dbReference>
<dbReference type="HOGENOM" id="CLU_044614_1_0_1"/>
<dbReference type="Proteomes" id="UP000027222">
    <property type="component" value="Unassembled WGS sequence"/>
</dbReference>
<sequence length="324" mass="36196">MPNIPITEVQIVGIWTETVFFGAHLVTFGYCVKALLFKRNKLKSLLDVNWIMLSVTLFLLANATLDVVLGFYHLLKAFVFYTGQGGPTQELTNISDWINISRVYRCWVVHDRSLQVVVFPIFLWFGCLGMSIWLIYLEGTLRGVHARVLLSSSELTPAGTAYWAFTIGLNFVTTGLIVWRIWTVEKSCRFLSQLDSDTKTHAPHNHLRSVMLIIVESGLLYSTAAFISFVTFVLGSVGIYIITDVEVQIVGIAFNLIIIRASSLKQVSVVASRASQTIPLQFANPRARTFVNKTVTVTNDTFYSINHIDLGIEHGSQGGLTVNQ</sequence>
<protein>
    <submittedName>
        <fullName evidence="2">Uncharacterized protein</fullName>
    </submittedName>
</protein>
<gene>
    <name evidence="2" type="ORF">GALMADRAFT_74438</name>
</gene>
<accession>A0A067SWP5</accession>
<dbReference type="OrthoDB" id="3357408at2759"/>
<feature type="transmembrane region" description="Helical" evidence="1">
    <location>
        <begin position="219"/>
        <end position="242"/>
    </location>
</feature>
<feature type="transmembrane region" description="Helical" evidence="1">
    <location>
        <begin position="12"/>
        <end position="36"/>
    </location>
</feature>
<keyword evidence="1" id="KW-0472">Membrane</keyword>
<evidence type="ECO:0000313" key="3">
    <source>
        <dbReference type="Proteomes" id="UP000027222"/>
    </source>
</evidence>
<keyword evidence="1" id="KW-0812">Transmembrane</keyword>
<name>A0A067SWP5_GALM3</name>
<feature type="transmembrane region" description="Helical" evidence="1">
    <location>
        <begin position="160"/>
        <end position="182"/>
    </location>
</feature>
<keyword evidence="1" id="KW-1133">Transmembrane helix</keyword>
<keyword evidence="3" id="KW-1185">Reference proteome</keyword>
<proteinExistence type="predicted"/>